<dbReference type="RefSeq" id="XP_004760362.2">
    <property type="nucleotide sequence ID" value="XM_004760305.3"/>
</dbReference>
<evidence type="ECO:0000256" key="3">
    <source>
        <dbReference type="ARBA" id="ARBA00022989"/>
    </source>
</evidence>
<keyword evidence="2 6" id="KW-0812">Transmembrane</keyword>
<sequence length="359" mass="39181">MGERAHHGAQVCSGTNPRKCQDLGDSILLILGSVILLNVGINVVTLLWRHLKSSLRILFHHFFPKDKHPSCAGGHPMCTRCSMDPKNLCSRVSSRFHRRPGFLARHPNHLNSWIPDMNDEKASGCCWVPPPCGHTGAPVDAPWGPWKEGVMGAGEASQVTALKAQAPFISRHQTPSQFPRMSTVDVVPLLLPHESKTNTPDYDPPRVPAQTHTHSPPHTPEHTTAQTQTSSPAHGPEHTTPRARASSLARAPEHTTPQAQTLQAHGPEHTTPQAQTFPAHRPEHTTPRAQTFPAHGPEHTTPQAQTFPAHRPEHTTPRAQASFPAHTLEHTTPKARASSLARAPEHTTPPGPDPPSPWT</sequence>
<dbReference type="GO" id="GO:0030317">
    <property type="term" value="P:flagellated sperm motility"/>
    <property type="evidence" value="ECO:0007669"/>
    <property type="project" value="TreeGrafter"/>
</dbReference>
<dbReference type="KEGG" id="mpuf:101689523"/>
<dbReference type="Pfam" id="PF15670">
    <property type="entry name" value="Spem1"/>
    <property type="match status" value="1"/>
</dbReference>
<gene>
    <name evidence="9" type="primary">SPEM3</name>
</gene>
<evidence type="ECO:0000256" key="4">
    <source>
        <dbReference type="ARBA" id="ARBA00023136"/>
    </source>
</evidence>
<keyword evidence="8" id="KW-1185">Reference proteome</keyword>
<name>A0A8U0MXQ2_MUSPF</name>
<dbReference type="GeneID" id="101689523"/>
<evidence type="ECO:0000256" key="2">
    <source>
        <dbReference type="ARBA" id="ARBA00022692"/>
    </source>
</evidence>
<evidence type="ECO:0000256" key="5">
    <source>
        <dbReference type="SAM" id="MobiDB-lite"/>
    </source>
</evidence>
<keyword evidence="3 6" id="KW-1133">Transmembrane helix</keyword>
<dbReference type="AlphaFoldDB" id="A0A8U0MXQ2"/>
<dbReference type="OrthoDB" id="9535405at2759"/>
<evidence type="ECO:0000259" key="7">
    <source>
        <dbReference type="Pfam" id="PF15670"/>
    </source>
</evidence>
<evidence type="ECO:0000256" key="6">
    <source>
        <dbReference type="SAM" id="Phobius"/>
    </source>
</evidence>
<proteinExistence type="predicted"/>
<accession>A0A8U0MXQ2</accession>
<evidence type="ECO:0000256" key="1">
    <source>
        <dbReference type="ARBA" id="ARBA00004167"/>
    </source>
</evidence>
<evidence type="ECO:0000313" key="8">
    <source>
        <dbReference type="Proteomes" id="UP000000715"/>
    </source>
</evidence>
<dbReference type="GO" id="GO:0005737">
    <property type="term" value="C:cytoplasm"/>
    <property type="evidence" value="ECO:0007669"/>
    <property type="project" value="TreeGrafter"/>
</dbReference>
<dbReference type="CTD" id="107983988"/>
<dbReference type="Proteomes" id="UP000000715">
    <property type="component" value="Unplaced"/>
</dbReference>
<organism evidence="8 9">
    <name type="scientific">Mustela putorius furo</name>
    <name type="common">European domestic ferret</name>
    <name type="synonym">Mustela furo</name>
    <dbReference type="NCBI Taxonomy" id="9669"/>
    <lineage>
        <taxon>Eukaryota</taxon>
        <taxon>Metazoa</taxon>
        <taxon>Chordata</taxon>
        <taxon>Craniata</taxon>
        <taxon>Vertebrata</taxon>
        <taxon>Euteleostomi</taxon>
        <taxon>Mammalia</taxon>
        <taxon>Eutheria</taxon>
        <taxon>Laurasiatheria</taxon>
        <taxon>Carnivora</taxon>
        <taxon>Caniformia</taxon>
        <taxon>Musteloidea</taxon>
        <taxon>Mustelidae</taxon>
        <taxon>Mustelinae</taxon>
        <taxon>Mustela</taxon>
    </lineage>
</organism>
<dbReference type="InterPro" id="IPR031368">
    <property type="entry name" value="SPEM1_N"/>
</dbReference>
<feature type="compositionally biased region" description="Pro residues" evidence="5">
    <location>
        <begin position="347"/>
        <end position="359"/>
    </location>
</feature>
<dbReference type="PANTHER" id="PTHR34834:SF3">
    <property type="entry name" value="SPEM FAMILY MEMBER 3"/>
    <property type="match status" value="1"/>
</dbReference>
<comment type="subcellular location">
    <subcellularLocation>
        <location evidence="1">Membrane</location>
        <topology evidence="1">Single-pass membrane protein</topology>
    </subcellularLocation>
</comment>
<reference evidence="9" key="1">
    <citation type="submission" date="2025-08" db="UniProtKB">
        <authorList>
            <consortium name="RefSeq"/>
        </authorList>
    </citation>
    <scope>IDENTIFICATION</scope>
    <source>
        <tissue evidence="9">Brain</tissue>
    </source>
</reference>
<feature type="domain" description="Spermatid maturation protein 1 N-terminal" evidence="7">
    <location>
        <begin position="9"/>
        <end position="68"/>
    </location>
</feature>
<feature type="transmembrane region" description="Helical" evidence="6">
    <location>
        <begin position="27"/>
        <end position="48"/>
    </location>
</feature>
<evidence type="ECO:0000313" key="9">
    <source>
        <dbReference type="RefSeq" id="XP_004760362.2"/>
    </source>
</evidence>
<dbReference type="GO" id="GO:0016020">
    <property type="term" value="C:membrane"/>
    <property type="evidence" value="ECO:0007669"/>
    <property type="project" value="UniProtKB-SubCell"/>
</dbReference>
<feature type="region of interest" description="Disordered" evidence="5">
    <location>
        <begin position="193"/>
        <end position="359"/>
    </location>
</feature>
<keyword evidence="4 6" id="KW-0472">Membrane</keyword>
<dbReference type="PANTHER" id="PTHR34834">
    <property type="entry name" value="SPERMATID MATURATION PROTEIN 1"/>
    <property type="match status" value="1"/>
</dbReference>
<dbReference type="GO" id="GO:0007291">
    <property type="term" value="P:sperm individualization"/>
    <property type="evidence" value="ECO:0007669"/>
    <property type="project" value="TreeGrafter"/>
</dbReference>
<protein>
    <submittedName>
        <fullName evidence="9">Uncharacterized protein SPEM3</fullName>
    </submittedName>
</protein>